<protein>
    <submittedName>
        <fullName evidence="6">Putative ABC transporter ATP-binding protein</fullName>
    </submittedName>
</protein>
<evidence type="ECO:0000259" key="5">
    <source>
        <dbReference type="PROSITE" id="PS50893"/>
    </source>
</evidence>
<dbReference type="SMART" id="SM00382">
    <property type="entry name" value="AAA"/>
    <property type="match status" value="1"/>
</dbReference>
<dbReference type="PROSITE" id="PS50893">
    <property type="entry name" value="ABC_TRANSPORTER_2"/>
    <property type="match status" value="1"/>
</dbReference>
<organism evidence="6">
    <name type="scientific">Campylobacter ureolyticus</name>
    <dbReference type="NCBI Taxonomy" id="827"/>
    <lineage>
        <taxon>Bacteria</taxon>
        <taxon>Pseudomonadati</taxon>
        <taxon>Campylobacterota</taxon>
        <taxon>Epsilonproteobacteria</taxon>
        <taxon>Campylobacterales</taxon>
        <taxon>Campylobacteraceae</taxon>
        <taxon>Campylobacter</taxon>
    </lineage>
</organism>
<dbReference type="Pfam" id="PF00005">
    <property type="entry name" value="ABC_tran"/>
    <property type="match status" value="1"/>
</dbReference>
<evidence type="ECO:0000313" key="6">
    <source>
        <dbReference type="EMBL" id="VYS99449.1"/>
    </source>
</evidence>
<dbReference type="GO" id="GO:0005524">
    <property type="term" value="F:ATP binding"/>
    <property type="evidence" value="ECO:0007669"/>
    <property type="project" value="UniProtKB-KW"/>
</dbReference>
<name>A0A6N2T234_9BACT</name>
<dbReference type="AlphaFoldDB" id="A0A6N2T234"/>
<comment type="similarity">
    <text evidence="1">Belongs to the ABC transporter superfamily.</text>
</comment>
<evidence type="ECO:0000256" key="1">
    <source>
        <dbReference type="ARBA" id="ARBA00005417"/>
    </source>
</evidence>
<evidence type="ECO:0000256" key="3">
    <source>
        <dbReference type="ARBA" id="ARBA00022741"/>
    </source>
</evidence>
<dbReference type="InterPro" id="IPR003439">
    <property type="entry name" value="ABC_transporter-like_ATP-bd"/>
</dbReference>
<sequence>MIVEVSNLGFFYKEDKFCFKDLSFCLNEDETLVILGLNGQGKSTLLHNLVGISKPKLGKVSIDKSFSYLSQNISLNFSYKVIDIVLMGLANQISLFQTPSKDDYERSKKALEALDILHLQNRLYETLSGGQKQLVLLARAIVANNKILILDEPFSAMDLKNQNKTLTLIRNLKKELNLSVIFTTHNPNHAHAIADKTLILYDDLSYKFGNTDDVLTPSNLTKLYNVRVESVKFEEKDYLIALFD</sequence>
<keyword evidence="2" id="KW-0813">Transport</keyword>
<accession>A0A6N2T234</accession>
<proteinExistence type="inferred from homology"/>
<dbReference type="InterPro" id="IPR027417">
    <property type="entry name" value="P-loop_NTPase"/>
</dbReference>
<dbReference type="InterPro" id="IPR003593">
    <property type="entry name" value="AAA+_ATPase"/>
</dbReference>
<dbReference type="PROSITE" id="PS00211">
    <property type="entry name" value="ABC_TRANSPORTER_1"/>
    <property type="match status" value="1"/>
</dbReference>
<keyword evidence="3" id="KW-0547">Nucleotide-binding</keyword>
<dbReference type="InterPro" id="IPR017871">
    <property type="entry name" value="ABC_transporter-like_CS"/>
</dbReference>
<evidence type="ECO:0000256" key="2">
    <source>
        <dbReference type="ARBA" id="ARBA00022448"/>
    </source>
</evidence>
<reference evidence="6" key="1">
    <citation type="submission" date="2019-11" db="EMBL/GenBank/DDBJ databases">
        <authorList>
            <person name="Feng L."/>
        </authorList>
    </citation>
    <scope>NUCLEOTIDE SEQUENCE</scope>
    <source>
        <strain evidence="6">CUreolyticusLFYP111</strain>
    </source>
</reference>
<keyword evidence="4 6" id="KW-0067">ATP-binding</keyword>
<evidence type="ECO:0000256" key="4">
    <source>
        <dbReference type="ARBA" id="ARBA00022840"/>
    </source>
</evidence>
<dbReference type="GO" id="GO:0016887">
    <property type="term" value="F:ATP hydrolysis activity"/>
    <property type="evidence" value="ECO:0007669"/>
    <property type="project" value="InterPro"/>
</dbReference>
<feature type="domain" description="ABC transporter" evidence="5">
    <location>
        <begin position="3"/>
        <end position="227"/>
    </location>
</feature>
<dbReference type="EMBL" id="CACRSK010000003">
    <property type="protein sequence ID" value="VYS99449.1"/>
    <property type="molecule type" value="Genomic_DNA"/>
</dbReference>
<dbReference type="Gene3D" id="3.40.50.300">
    <property type="entry name" value="P-loop containing nucleotide triphosphate hydrolases"/>
    <property type="match status" value="1"/>
</dbReference>
<dbReference type="RefSeq" id="WP_421731818.1">
    <property type="nucleotide sequence ID" value="NZ_CACRSK010000003.1"/>
</dbReference>
<gene>
    <name evidence="6" type="ORF">CULFYP111_01164</name>
</gene>
<dbReference type="InterPro" id="IPR050153">
    <property type="entry name" value="Metal_Ion_Import_ABC"/>
</dbReference>
<dbReference type="PANTHER" id="PTHR42734:SF6">
    <property type="entry name" value="MOLYBDATE IMPORT ATP-BINDING PROTEIN MOLC"/>
    <property type="match status" value="1"/>
</dbReference>
<dbReference type="SUPFAM" id="SSF52540">
    <property type="entry name" value="P-loop containing nucleoside triphosphate hydrolases"/>
    <property type="match status" value="1"/>
</dbReference>
<dbReference type="PANTHER" id="PTHR42734">
    <property type="entry name" value="METAL TRANSPORT SYSTEM ATP-BINDING PROTEIN TM_0124-RELATED"/>
    <property type="match status" value="1"/>
</dbReference>